<evidence type="ECO:0000256" key="1">
    <source>
        <dbReference type="ARBA" id="ARBA00004117"/>
    </source>
</evidence>
<proteinExistence type="inferred from homology"/>
<feature type="region of interest" description="Disordered" evidence="9">
    <location>
        <begin position="275"/>
        <end position="342"/>
    </location>
</feature>
<evidence type="ECO:0000256" key="6">
    <source>
        <dbReference type="ARBA" id="ARBA00022989"/>
    </source>
</evidence>
<dbReference type="Pfam" id="PF08345">
    <property type="entry name" value="YscJ_FliF_C"/>
    <property type="match status" value="1"/>
</dbReference>
<feature type="domain" description="Flagellar M-ring N-terminal" evidence="11">
    <location>
        <begin position="46"/>
        <end position="216"/>
    </location>
</feature>
<dbReference type="NCBIfam" id="TIGR00206">
    <property type="entry name" value="fliF"/>
    <property type="match status" value="1"/>
</dbReference>
<dbReference type="EMBL" id="JBFRYC010000014">
    <property type="protein sequence ID" value="MEX1663284.1"/>
    <property type="molecule type" value="Genomic_DNA"/>
</dbReference>
<feature type="transmembrane region" description="Helical" evidence="10">
    <location>
        <begin position="420"/>
        <end position="439"/>
    </location>
</feature>
<keyword evidence="7 10" id="KW-0472">Membrane</keyword>
<feature type="domain" description="Flagellar M-ring C-terminal" evidence="12">
    <location>
        <begin position="247"/>
        <end position="389"/>
    </location>
</feature>
<keyword evidence="13" id="KW-0966">Cell projection</keyword>
<dbReference type="Proteomes" id="UP001557465">
    <property type="component" value="Unassembled WGS sequence"/>
</dbReference>
<keyword evidence="6 10" id="KW-1133">Transmembrane helix</keyword>
<evidence type="ECO:0000256" key="4">
    <source>
        <dbReference type="ARBA" id="ARBA00022475"/>
    </source>
</evidence>
<sequence>MTLKDARAFGSNLLARLKNLPLSITLVVATVVLGIAVLAAFEFSGERYTVLFDGLSPARGGKVISALQKEGIPYRLSQDGNVISVPESDFGRARLRLGVAGLPETGSESSWQALEKSSVTTSQAATQALQLQATEHSLQESITALSGASQVQVLLAEPKDTPFLADQPRPKASVILTAPPQADQAIGMAIAKVVAGAVPGLDEADVVVATSGGMILYPQGDVGDIAQQLAVLKRIEAAQEAKIRSLLAPILGAGNARVTVSADIDFAATEEQSVRYGPNSVLRSSDEQSQTRNGKDPVAMGIPGALSNQPPGKTTAPLNANGQGAQPANGQPQSASQHTQKDFVVDKTSTTRRPAAWSVRKVSASVVVNKAALGSTSLDQLKAMIGSTIAGPVGQIQVTSANFVTGAEAVAQAPDAQMSLIVQAGLLLVAALGFLFGVARPLVGWLRKRPVRPWAPAPAPVVAMPKPALEDSMDVVHLKRIAEQVGEAGKERPKAMAGVLQKWLSGDVPSLQPEEDGA</sequence>
<gene>
    <name evidence="13" type="primary">fliF</name>
    <name evidence="13" type="ORF">AB4874_16850</name>
</gene>
<comment type="subcellular location">
    <subcellularLocation>
        <location evidence="1">Bacterial flagellum basal body</location>
    </subcellularLocation>
    <subcellularLocation>
        <location evidence="2">Cell membrane</location>
        <topology evidence="2">Multi-pass membrane protein</topology>
    </subcellularLocation>
</comment>
<evidence type="ECO:0000256" key="5">
    <source>
        <dbReference type="ARBA" id="ARBA00022692"/>
    </source>
</evidence>
<organism evidence="13 14">
    <name type="scientific">Thioclava arctica</name>
    <dbReference type="NCBI Taxonomy" id="3238301"/>
    <lineage>
        <taxon>Bacteria</taxon>
        <taxon>Pseudomonadati</taxon>
        <taxon>Pseudomonadota</taxon>
        <taxon>Alphaproteobacteria</taxon>
        <taxon>Rhodobacterales</taxon>
        <taxon>Paracoccaceae</taxon>
        <taxon>Thioclava</taxon>
    </lineage>
</organism>
<evidence type="ECO:0000256" key="3">
    <source>
        <dbReference type="ARBA" id="ARBA00007971"/>
    </source>
</evidence>
<dbReference type="PRINTS" id="PR01009">
    <property type="entry name" value="FLGMRINGFLIF"/>
</dbReference>
<dbReference type="RefSeq" id="WP_368392851.1">
    <property type="nucleotide sequence ID" value="NZ_JBFRYC010000014.1"/>
</dbReference>
<dbReference type="InterPro" id="IPR006182">
    <property type="entry name" value="FliF_N_dom"/>
</dbReference>
<evidence type="ECO:0000259" key="11">
    <source>
        <dbReference type="Pfam" id="PF01514"/>
    </source>
</evidence>
<dbReference type="InterPro" id="IPR043427">
    <property type="entry name" value="YscJ/FliF"/>
</dbReference>
<evidence type="ECO:0000256" key="10">
    <source>
        <dbReference type="SAM" id="Phobius"/>
    </source>
</evidence>
<keyword evidence="13" id="KW-0969">Cilium</keyword>
<evidence type="ECO:0000259" key="12">
    <source>
        <dbReference type="Pfam" id="PF08345"/>
    </source>
</evidence>
<name>A0ABV3TQ73_9RHOB</name>
<evidence type="ECO:0000313" key="14">
    <source>
        <dbReference type="Proteomes" id="UP001557465"/>
    </source>
</evidence>
<evidence type="ECO:0000256" key="2">
    <source>
        <dbReference type="ARBA" id="ARBA00004651"/>
    </source>
</evidence>
<comment type="similarity">
    <text evidence="3">Belongs to the FliF family.</text>
</comment>
<evidence type="ECO:0000256" key="9">
    <source>
        <dbReference type="SAM" id="MobiDB-lite"/>
    </source>
</evidence>
<evidence type="ECO:0000313" key="13">
    <source>
        <dbReference type="EMBL" id="MEX1663284.1"/>
    </source>
</evidence>
<dbReference type="Gene3D" id="3.30.300.30">
    <property type="match status" value="1"/>
</dbReference>
<dbReference type="Pfam" id="PF01514">
    <property type="entry name" value="YscJ_FliF"/>
    <property type="match status" value="1"/>
</dbReference>
<feature type="compositionally biased region" description="Polar residues" evidence="9">
    <location>
        <begin position="281"/>
        <end position="292"/>
    </location>
</feature>
<feature type="transmembrane region" description="Helical" evidence="10">
    <location>
        <begin position="20"/>
        <end position="41"/>
    </location>
</feature>
<dbReference type="InterPro" id="IPR045851">
    <property type="entry name" value="AMP-bd_C_sf"/>
</dbReference>
<evidence type="ECO:0000256" key="7">
    <source>
        <dbReference type="ARBA" id="ARBA00023136"/>
    </source>
</evidence>
<keyword evidence="13" id="KW-0282">Flagellum</keyword>
<keyword evidence="8" id="KW-0975">Bacterial flagellum</keyword>
<keyword evidence="4" id="KW-1003">Cell membrane</keyword>
<comment type="caution">
    <text evidence="13">The sequence shown here is derived from an EMBL/GenBank/DDBJ whole genome shotgun (WGS) entry which is preliminary data.</text>
</comment>
<reference evidence="13 14" key="1">
    <citation type="journal article" date="2011" name="Int. J. Syst. Evol. Microbiol.">
        <title>Zhongshania antarctica gen. nov., sp. nov. and Zhongshania guokunii sp. nov., gammaproteobacteria respectively isolated from coastal attached (fast) ice and surface seawater of the Antarctic.</title>
        <authorList>
            <person name="Li H.J."/>
            <person name="Zhang X.Y."/>
            <person name="Chen C.X."/>
            <person name="Zhang Y.J."/>
            <person name="Gao Z.M."/>
            <person name="Yu Y."/>
            <person name="Chen X.L."/>
            <person name="Chen B."/>
            <person name="Zhang Y.Z."/>
        </authorList>
    </citation>
    <scope>NUCLEOTIDE SEQUENCE [LARGE SCALE GENOMIC DNA]</scope>
    <source>
        <strain evidence="13 14">15-R06ZXC-3</strain>
    </source>
</reference>
<accession>A0ABV3TQ73</accession>
<protein>
    <submittedName>
        <fullName evidence="13">Flagellar basal-body MS-ring/collar protein FliF</fullName>
    </submittedName>
</protein>
<dbReference type="PANTHER" id="PTHR30046:SF0">
    <property type="entry name" value="FLAGELLAR M-RING PROTEIN"/>
    <property type="match status" value="1"/>
</dbReference>
<keyword evidence="5 10" id="KW-0812">Transmembrane</keyword>
<feature type="compositionally biased region" description="Polar residues" evidence="9">
    <location>
        <begin position="306"/>
        <end position="318"/>
    </location>
</feature>
<dbReference type="InterPro" id="IPR013556">
    <property type="entry name" value="Flag_M-ring_C"/>
</dbReference>
<dbReference type="InterPro" id="IPR000067">
    <property type="entry name" value="FlgMring_FliF"/>
</dbReference>
<dbReference type="PANTHER" id="PTHR30046">
    <property type="entry name" value="FLAGELLAR M-RING PROTEIN"/>
    <property type="match status" value="1"/>
</dbReference>
<keyword evidence="14" id="KW-1185">Reference proteome</keyword>
<evidence type="ECO:0000256" key="8">
    <source>
        <dbReference type="ARBA" id="ARBA00023143"/>
    </source>
</evidence>
<feature type="compositionally biased region" description="Low complexity" evidence="9">
    <location>
        <begin position="319"/>
        <end position="337"/>
    </location>
</feature>